<evidence type="ECO:0000313" key="14">
    <source>
        <dbReference type="Proteomes" id="UP000478008"/>
    </source>
</evidence>
<evidence type="ECO:0000256" key="3">
    <source>
        <dbReference type="ARBA" id="ARBA00022676"/>
    </source>
</evidence>
<comment type="similarity">
    <text evidence="2">Belongs to the BMT family.</text>
</comment>
<reference evidence="13 14" key="1">
    <citation type="submission" date="2019-07" db="EMBL/GenBank/DDBJ databases">
        <authorList>
            <person name="Friedrich A."/>
            <person name="Schacherer J."/>
        </authorList>
    </citation>
    <scope>NUCLEOTIDE SEQUENCE [LARGE SCALE GENOMIC DNA]</scope>
</reference>
<organism evidence="13 14">
    <name type="scientific">Dekkera bruxellensis</name>
    <name type="common">Brettanomyces custersii</name>
    <dbReference type="NCBI Taxonomy" id="5007"/>
    <lineage>
        <taxon>Eukaryota</taxon>
        <taxon>Fungi</taxon>
        <taxon>Dikarya</taxon>
        <taxon>Ascomycota</taxon>
        <taxon>Saccharomycotina</taxon>
        <taxon>Pichiomycetes</taxon>
        <taxon>Pichiales</taxon>
        <taxon>Pichiaceae</taxon>
        <taxon>Brettanomyces</taxon>
    </lineage>
</organism>
<dbReference type="GO" id="GO:0071555">
    <property type="term" value="P:cell wall organization"/>
    <property type="evidence" value="ECO:0007669"/>
    <property type="project" value="UniProtKB-KW"/>
</dbReference>
<dbReference type="Pfam" id="PF12141">
    <property type="entry name" value="BMT"/>
    <property type="match status" value="2"/>
</dbReference>
<evidence type="ECO:0000313" key="13">
    <source>
        <dbReference type="EMBL" id="VUG17099.1"/>
    </source>
</evidence>
<accession>A0A7D9CX96</accession>
<evidence type="ECO:0000256" key="9">
    <source>
        <dbReference type="ARBA" id="ARBA00023180"/>
    </source>
</evidence>
<keyword evidence="10" id="KW-0961">Cell wall biogenesis/degradation</keyword>
<keyword evidence="7 12" id="KW-1133">Transmembrane helix</keyword>
<dbReference type="OMA" id="MAWIWRT"/>
<keyword evidence="9" id="KW-0325">Glycoprotein</keyword>
<sequence>MSMLNIQRLLHGALRLRAKESKYVLAAVIVMFVYIMLVKIQIVSSPLEITISDTVSKTSLSIKDETDIFLDKLYQADKAKSEKKNSKSAAKEVDVEEDKSSDDAPSKDDGNEDPKQREKYRIEKEFKNDPCLSKTILESRYSSMKLKSFYGTHELSNDENYFLDLTCGDIEYVPEDADSQLEYTDSRLLDDDFESLNQYLRKTGYGSIIAGEDADLDSYDFSSLTDWYRFTGSSVWLPDQKYHLMMSRIVYSPNKIPLVSFIRLQLFDPNWKEIKGRRLRYVDIDDKELKSAVVNYERTKNETILDGISIKFPNILDINLDVESRSDLLGPEDPRILYKSTGDVHEPVAVFNQDLRGRRTMYATFPLRHTKPGHKKETLMLRTSLMGDYPFEKNWTPFFSNISPPPPPGSRGWMYMFYALDPLKIFKCDLDTGYCDIVQQNGKKTDIDRGGLLTSVRGATSLRSIPRKIVQRMLRRDGILDPDYPLEIWVGFVKTHIDECGCGAMLYRPNIMVLVRQENSFRIDLLSSSIDFGKDVMSWDDLTSTYCDDGNNVLNANEISFWHISDELPQDIQPFDPSAKEIPKYDDYMALTLSEADENVQVVFLRHVLNYVLGFYKHTKLVLSSRDINGEIEERTKRVEDCMLRSGIEYCHEYAKIHTRPKSDEAPSSENGD</sequence>
<keyword evidence="4" id="KW-0808">Transferase</keyword>
<feature type="transmembrane region" description="Helical" evidence="12">
    <location>
        <begin position="21"/>
        <end position="42"/>
    </location>
</feature>
<evidence type="ECO:0000256" key="10">
    <source>
        <dbReference type="ARBA" id="ARBA00023316"/>
    </source>
</evidence>
<evidence type="ECO:0000256" key="5">
    <source>
        <dbReference type="ARBA" id="ARBA00022692"/>
    </source>
</evidence>
<evidence type="ECO:0000256" key="2">
    <source>
        <dbReference type="ARBA" id="ARBA00009486"/>
    </source>
</evidence>
<gene>
    <name evidence="13" type="ORF">DEBR0S1_33188G</name>
</gene>
<feature type="region of interest" description="Disordered" evidence="11">
    <location>
        <begin position="85"/>
        <end position="121"/>
    </location>
</feature>
<proteinExistence type="inferred from homology"/>
<keyword evidence="3" id="KW-0328">Glycosyltransferase</keyword>
<name>A0A7D9CX96_DEKBR</name>
<evidence type="ECO:0000256" key="1">
    <source>
        <dbReference type="ARBA" id="ARBA00004606"/>
    </source>
</evidence>
<evidence type="ECO:0000256" key="7">
    <source>
        <dbReference type="ARBA" id="ARBA00022989"/>
    </source>
</evidence>
<keyword evidence="8 12" id="KW-0472">Membrane</keyword>
<keyword evidence="5 12" id="KW-0812">Transmembrane</keyword>
<dbReference type="EMBL" id="CABFWN010000001">
    <property type="protein sequence ID" value="VUG17099.1"/>
    <property type="molecule type" value="Genomic_DNA"/>
</dbReference>
<comment type="subcellular location">
    <subcellularLocation>
        <location evidence="1">Membrane</location>
        <topology evidence="1">Single-pass type II membrane protein</topology>
    </subcellularLocation>
</comment>
<dbReference type="Proteomes" id="UP000478008">
    <property type="component" value="Unassembled WGS sequence"/>
</dbReference>
<evidence type="ECO:0000256" key="8">
    <source>
        <dbReference type="ARBA" id="ARBA00023136"/>
    </source>
</evidence>
<dbReference type="AlphaFoldDB" id="A0A7D9CX96"/>
<dbReference type="InterPro" id="IPR021988">
    <property type="entry name" value="BMT1"/>
</dbReference>
<evidence type="ECO:0000256" key="11">
    <source>
        <dbReference type="SAM" id="MobiDB-lite"/>
    </source>
</evidence>
<protein>
    <submittedName>
        <fullName evidence="13">DEBR0S1_33188g1_1</fullName>
    </submittedName>
</protein>
<evidence type="ECO:0000256" key="6">
    <source>
        <dbReference type="ARBA" id="ARBA00022968"/>
    </source>
</evidence>
<feature type="compositionally biased region" description="Basic and acidic residues" evidence="11">
    <location>
        <begin position="101"/>
        <end position="121"/>
    </location>
</feature>
<evidence type="ECO:0000256" key="4">
    <source>
        <dbReference type="ARBA" id="ARBA00022679"/>
    </source>
</evidence>
<evidence type="ECO:0000256" key="12">
    <source>
        <dbReference type="SAM" id="Phobius"/>
    </source>
</evidence>
<keyword evidence="14" id="KW-1185">Reference proteome</keyword>
<keyword evidence="6" id="KW-0735">Signal-anchor</keyword>
<dbReference type="GO" id="GO:0016020">
    <property type="term" value="C:membrane"/>
    <property type="evidence" value="ECO:0007669"/>
    <property type="project" value="UniProtKB-SubCell"/>
</dbReference>
<dbReference type="GO" id="GO:0000030">
    <property type="term" value="F:mannosyltransferase activity"/>
    <property type="evidence" value="ECO:0007669"/>
    <property type="project" value="InterPro"/>
</dbReference>